<feature type="binding site" evidence="4">
    <location>
        <position position="322"/>
    </location>
    <ligand>
        <name>S-adenosyl-L-methionine</name>
        <dbReference type="ChEBI" id="CHEBI:59789"/>
    </ligand>
</feature>
<comment type="similarity">
    <text evidence="4">Belongs to the class I-like SAM-binding methyltransferase superfamily. RNA M5U methyltransferase family.</text>
</comment>
<accession>A0ABP7SBG1</accession>
<evidence type="ECO:0000256" key="4">
    <source>
        <dbReference type="PROSITE-ProRule" id="PRU01024"/>
    </source>
</evidence>
<keyword evidence="3 4" id="KW-0949">S-adenosyl-L-methionine</keyword>
<evidence type="ECO:0000256" key="2">
    <source>
        <dbReference type="ARBA" id="ARBA00022679"/>
    </source>
</evidence>
<dbReference type="Gene3D" id="2.40.50.1070">
    <property type="match status" value="1"/>
</dbReference>
<dbReference type="InterPro" id="IPR030390">
    <property type="entry name" value="MeTrfase_TrmA_AS"/>
</dbReference>
<dbReference type="SUPFAM" id="SSF53335">
    <property type="entry name" value="S-adenosyl-L-methionine-dependent methyltransferases"/>
    <property type="match status" value="1"/>
</dbReference>
<name>A0ABP7SBG1_9SPHN</name>
<keyword evidence="2 4" id="KW-0808">Transferase</keyword>
<gene>
    <name evidence="6" type="ORF">GCM10022211_24520</name>
</gene>
<feature type="active site" evidence="5">
    <location>
        <position position="348"/>
    </location>
</feature>
<sequence length="390" mass="41436">MRETILRIAARGDGVTASGQHVAFAAPGDLVAEDGTVTPGPHRQLPPCRHFPACGGCQLQHVDDAAYTDFLTARVEGALAQQGLTTVLRAPHLSPPRSRRRATLRALKAGGKVVLGFNAEKSNRIIDMAECHILRPELFALVAPLRELLSLLLAAKRGGEVHMTLADQGVDLMLKGVRADGFEAAQGLVDFAEQHGLARLSLDEGLGPEVRWEPQPATVTLSGRPVPLPVGAFLQATADGEEALVEAVREAVGKASASADLFAGIGTFALALPGRVLAAEASRDAVLALKRAVPGIAAQHRDLYRRPLMAEEMVGLEAVVLDPPRSGAEAQVAELARSAVPRIAYVSCNPATFARDAAVLIEGGYRLEWVRPVGQFRWSTHIELAASFAR</sequence>
<evidence type="ECO:0000256" key="1">
    <source>
        <dbReference type="ARBA" id="ARBA00022603"/>
    </source>
</evidence>
<keyword evidence="7" id="KW-1185">Reference proteome</keyword>
<evidence type="ECO:0000256" key="3">
    <source>
        <dbReference type="ARBA" id="ARBA00022691"/>
    </source>
</evidence>
<dbReference type="PROSITE" id="PS01230">
    <property type="entry name" value="TRMA_1"/>
    <property type="match status" value="1"/>
</dbReference>
<feature type="binding site" evidence="4">
    <location>
        <position position="280"/>
    </location>
    <ligand>
        <name>S-adenosyl-L-methionine</name>
        <dbReference type="ChEBI" id="CHEBI:59789"/>
    </ligand>
</feature>
<reference evidence="7" key="1">
    <citation type="journal article" date="2019" name="Int. J. Syst. Evol. Microbiol.">
        <title>The Global Catalogue of Microorganisms (GCM) 10K type strain sequencing project: providing services to taxonomists for standard genome sequencing and annotation.</title>
        <authorList>
            <consortium name="The Broad Institute Genomics Platform"/>
            <consortium name="The Broad Institute Genome Sequencing Center for Infectious Disease"/>
            <person name="Wu L."/>
            <person name="Ma J."/>
        </authorList>
    </citation>
    <scope>NUCLEOTIDE SEQUENCE [LARGE SCALE GENOMIC DNA]</scope>
    <source>
        <strain evidence="7">JCM 16603</strain>
    </source>
</reference>
<dbReference type="PANTHER" id="PTHR11061:SF49">
    <property type="entry name" value="23S RRNA (URACIL(1939)-C(5))-METHYLTRANSFERASE RLMD"/>
    <property type="match status" value="1"/>
</dbReference>
<organism evidence="6 7">
    <name type="scientific">Sphingomonas humi</name>
    <dbReference type="NCBI Taxonomy" id="335630"/>
    <lineage>
        <taxon>Bacteria</taxon>
        <taxon>Pseudomonadati</taxon>
        <taxon>Pseudomonadota</taxon>
        <taxon>Alphaproteobacteria</taxon>
        <taxon>Sphingomonadales</taxon>
        <taxon>Sphingomonadaceae</taxon>
        <taxon>Sphingomonas</taxon>
    </lineage>
</organism>
<comment type="caution">
    <text evidence="6">The sequence shown here is derived from an EMBL/GenBank/DDBJ whole genome shotgun (WGS) entry which is preliminary data.</text>
</comment>
<dbReference type="GO" id="GO:0032259">
    <property type="term" value="P:methylation"/>
    <property type="evidence" value="ECO:0007669"/>
    <property type="project" value="UniProtKB-KW"/>
</dbReference>
<feature type="binding site" evidence="4">
    <location>
        <position position="235"/>
    </location>
    <ligand>
        <name>S-adenosyl-L-methionine</name>
        <dbReference type="ChEBI" id="CHEBI:59789"/>
    </ligand>
</feature>
<dbReference type="Pfam" id="PF05958">
    <property type="entry name" value="tRNA_U5-meth_tr"/>
    <property type="match status" value="1"/>
</dbReference>
<dbReference type="PROSITE" id="PS51687">
    <property type="entry name" value="SAM_MT_RNA_M5U"/>
    <property type="match status" value="1"/>
</dbReference>
<evidence type="ECO:0000313" key="6">
    <source>
        <dbReference type="EMBL" id="GAA4009445.1"/>
    </source>
</evidence>
<feature type="active site" description="Nucleophile" evidence="4">
    <location>
        <position position="348"/>
    </location>
</feature>
<dbReference type="Proteomes" id="UP001501310">
    <property type="component" value="Unassembled WGS sequence"/>
</dbReference>
<dbReference type="PANTHER" id="PTHR11061">
    <property type="entry name" value="RNA M5U METHYLTRANSFERASE"/>
    <property type="match status" value="1"/>
</dbReference>
<dbReference type="EMBL" id="BAAAZD010000002">
    <property type="protein sequence ID" value="GAA4009445.1"/>
    <property type="molecule type" value="Genomic_DNA"/>
</dbReference>
<dbReference type="InterPro" id="IPR029063">
    <property type="entry name" value="SAM-dependent_MTases_sf"/>
</dbReference>
<feature type="binding site" evidence="4">
    <location>
        <position position="262"/>
    </location>
    <ligand>
        <name>S-adenosyl-L-methionine</name>
        <dbReference type="ChEBI" id="CHEBI:59789"/>
    </ligand>
</feature>
<protein>
    <submittedName>
        <fullName evidence="6">Class I SAM-dependent RNA methyltransferase</fullName>
    </submittedName>
</protein>
<dbReference type="RefSeq" id="WP_344710735.1">
    <property type="nucleotide sequence ID" value="NZ_BAAAZD010000002.1"/>
</dbReference>
<keyword evidence="1 4" id="KW-0489">Methyltransferase</keyword>
<dbReference type="GO" id="GO:0008168">
    <property type="term" value="F:methyltransferase activity"/>
    <property type="evidence" value="ECO:0007669"/>
    <property type="project" value="UniProtKB-KW"/>
</dbReference>
<evidence type="ECO:0000256" key="5">
    <source>
        <dbReference type="PROSITE-ProRule" id="PRU10015"/>
    </source>
</evidence>
<dbReference type="Gene3D" id="3.40.50.150">
    <property type="entry name" value="Vaccinia Virus protein VP39"/>
    <property type="match status" value="1"/>
</dbReference>
<proteinExistence type="inferred from homology"/>
<dbReference type="InterPro" id="IPR010280">
    <property type="entry name" value="U5_MeTrfase_fam"/>
</dbReference>
<evidence type="ECO:0000313" key="7">
    <source>
        <dbReference type="Proteomes" id="UP001501310"/>
    </source>
</evidence>